<feature type="transmembrane region" description="Helical" evidence="1">
    <location>
        <begin position="127"/>
        <end position="149"/>
    </location>
</feature>
<dbReference type="AlphaFoldDB" id="U4KRZ9"/>
<organism evidence="2 3">
    <name type="scientific">Acholeplasma brassicae</name>
    <dbReference type="NCBI Taxonomy" id="61635"/>
    <lineage>
        <taxon>Bacteria</taxon>
        <taxon>Bacillati</taxon>
        <taxon>Mycoplasmatota</taxon>
        <taxon>Mollicutes</taxon>
        <taxon>Acholeplasmatales</taxon>
        <taxon>Acholeplasmataceae</taxon>
        <taxon>Acholeplasma</taxon>
    </lineage>
</organism>
<feature type="transmembrane region" description="Helical" evidence="1">
    <location>
        <begin position="20"/>
        <end position="37"/>
    </location>
</feature>
<protein>
    <submittedName>
        <fullName evidence="2">ABC-type transport system, permease</fullName>
    </submittedName>
</protein>
<keyword evidence="1" id="KW-0812">Transmembrane</keyword>
<feature type="transmembrane region" description="Helical" evidence="1">
    <location>
        <begin position="210"/>
        <end position="231"/>
    </location>
</feature>
<dbReference type="EMBL" id="FO681348">
    <property type="protein sequence ID" value="CCV66203.1"/>
    <property type="molecule type" value="Genomic_DNA"/>
</dbReference>
<gene>
    <name evidence="2" type="ORF">BN85311820</name>
</gene>
<dbReference type="STRING" id="61635.BN85311820"/>
<dbReference type="Proteomes" id="UP000032737">
    <property type="component" value="Chromosome"/>
</dbReference>
<dbReference type="KEGG" id="abra:BN85311820"/>
<evidence type="ECO:0000313" key="2">
    <source>
        <dbReference type="EMBL" id="CCV66203.1"/>
    </source>
</evidence>
<feature type="transmembrane region" description="Helical" evidence="1">
    <location>
        <begin position="155"/>
        <end position="175"/>
    </location>
</feature>
<evidence type="ECO:0000313" key="3">
    <source>
        <dbReference type="Proteomes" id="UP000032737"/>
    </source>
</evidence>
<sequence>MMFYRLLKTELKQAFRDPLYQVFLFYPVILALLALLLKDVLSQQPKTAYLLVLSLFVLMGGFIFGALIGFSLLDDKDDFVLISLKTSPLGVNTYVIYKLLIGYFFGLISTLMMIASFSLFEMPWYTIIYVTLLSSLQGPIIALIISAFASNKVEGFVIMKSAGLLLIAPIISLFVEGWQEVFLYLIPGFFPLRLLLSDVTSTVLFLGNPLYYFLLGLIVELSILSILFILYQKKLKKIS</sequence>
<name>U4KRZ9_9MOLU</name>
<feature type="transmembrane region" description="Helical" evidence="1">
    <location>
        <begin position="49"/>
        <end position="73"/>
    </location>
</feature>
<feature type="transmembrane region" description="Helical" evidence="1">
    <location>
        <begin position="93"/>
        <end position="115"/>
    </location>
</feature>
<keyword evidence="3" id="KW-1185">Reference proteome</keyword>
<evidence type="ECO:0000256" key="1">
    <source>
        <dbReference type="SAM" id="Phobius"/>
    </source>
</evidence>
<keyword evidence="1" id="KW-1133">Transmembrane helix</keyword>
<keyword evidence="1" id="KW-0472">Membrane</keyword>
<reference evidence="2 3" key="1">
    <citation type="journal article" date="2013" name="J. Mol. Microbiol. Biotechnol.">
        <title>Analysis of the Complete Genomes of Acholeplasma brassicae , A. palmae and A. laidlawii and Their Comparison to the Obligate Parasites from ' Candidatus Phytoplasma'.</title>
        <authorList>
            <person name="Kube M."/>
            <person name="Siewert C."/>
            <person name="Migdoll A.M."/>
            <person name="Duduk B."/>
            <person name="Holz S."/>
            <person name="Rabus R."/>
            <person name="Seemuller E."/>
            <person name="Mitrovic J."/>
            <person name="Muller I."/>
            <person name="Buttner C."/>
            <person name="Reinhardt R."/>
        </authorList>
    </citation>
    <scope>NUCLEOTIDE SEQUENCE [LARGE SCALE GENOMIC DNA]</scope>
    <source>
        <strain evidence="3">0502</strain>
    </source>
</reference>
<proteinExistence type="predicted"/>
<dbReference type="HOGENOM" id="CLU_1168644_0_0_14"/>
<accession>U4KRZ9</accession>